<feature type="domain" description="Type I restriction modification DNA specificity" evidence="4">
    <location>
        <begin position="6"/>
        <end position="162"/>
    </location>
</feature>
<keyword evidence="2" id="KW-0680">Restriction system</keyword>
<dbReference type="SUPFAM" id="SSF116734">
    <property type="entry name" value="DNA methylase specificity domain"/>
    <property type="match status" value="2"/>
</dbReference>
<accession>A0ABY3G7V4</accession>
<protein>
    <recommendedName>
        <fullName evidence="4">Type I restriction modification DNA specificity domain-containing protein</fullName>
    </recommendedName>
</protein>
<name>A0ABY3G7V4_9BACT</name>
<dbReference type="PANTHER" id="PTHR43140:SF1">
    <property type="entry name" value="TYPE I RESTRICTION ENZYME ECOKI SPECIFICITY SUBUNIT"/>
    <property type="match status" value="1"/>
</dbReference>
<sequence length="392" mass="44442">MMNKIPKGWEVKKLGEICILDKGKIENCGELPYLEVKFLRNLKNADIKEKGIVVEKNQAVILVDGENSGEVFKVKTKGYLGSTFRILKLSDNVNFDYFIFFMNFVSLKFKNSKVGSAIPHLNKKLFNECEIPLPNLVEQKAVADKLDDSFAKIENAITNLINAKENLKLYKQSVLKSAFNGDLLPNASPTHWEVKKLGEICEINPKTEILLLNESDEVSFIPMASVEAETNIFTESKSKFSKVKKGYTKFRDNDILFAKITPCMENGKICIVNNLKFGIGFGSTEFHVIRPNKNTLSKYIYYFVSQISFRQMAQIYMTGAVGQRRVPSKILENFEIPLPPLSEQNLIVAEIDRRFAIVDKTLNLIDTSIQNAKNLKQSILKKAFSGELRSEI</sequence>
<dbReference type="InterPro" id="IPR044946">
    <property type="entry name" value="Restrct_endonuc_typeI_TRD_sf"/>
</dbReference>
<evidence type="ECO:0000256" key="3">
    <source>
        <dbReference type="ARBA" id="ARBA00023125"/>
    </source>
</evidence>
<evidence type="ECO:0000256" key="1">
    <source>
        <dbReference type="ARBA" id="ARBA00010923"/>
    </source>
</evidence>
<dbReference type="Gene3D" id="3.90.220.20">
    <property type="entry name" value="DNA methylase specificity domains"/>
    <property type="match status" value="2"/>
</dbReference>
<proteinExistence type="inferred from homology"/>
<evidence type="ECO:0000259" key="4">
    <source>
        <dbReference type="Pfam" id="PF01420"/>
    </source>
</evidence>
<comment type="similarity">
    <text evidence="1">Belongs to the type-I restriction system S methylase family.</text>
</comment>
<feature type="domain" description="Type I restriction modification DNA specificity" evidence="4">
    <location>
        <begin position="190"/>
        <end position="353"/>
    </location>
</feature>
<dbReference type="Pfam" id="PF01420">
    <property type="entry name" value="Methylase_S"/>
    <property type="match status" value="2"/>
</dbReference>
<keyword evidence="3" id="KW-0238">DNA-binding</keyword>
<evidence type="ECO:0000256" key="2">
    <source>
        <dbReference type="ARBA" id="ARBA00022747"/>
    </source>
</evidence>
<dbReference type="InterPro" id="IPR000055">
    <property type="entry name" value="Restrct_endonuc_typeI_TRD"/>
</dbReference>
<dbReference type="CDD" id="cd17260">
    <property type="entry name" value="RMtype1_S_EcoEI-TRD1-CR1_like"/>
    <property type="match status" value="1"/>
</dbReference>
<dbReference type="Proteomes" id="UP000321599">
    <property type="component" value="Unassembled WGS sequence"/>
</dbReference>
<dbReference type="PANTHER" id="PTHR43140">
    <property type="entry name" value="TYPE-1 RESTRICTION ENZYME ECOKI SPECIFICITY PROTEIN"/>
    <property type="match status" value="1"/>
</dbReference>
<comment type="caution">
    <text evidence="5">The sequence shown here is derived from an EMBL/GenBank/DDBJ whole genome shotgun (WGS) entry which is preliminary data.</text>
</comment>
<evidence type="ECO:0000313" key="6">
    <source>
        <dbReference type="Proteomes" id="UP000321599"/>
    </source>
</evidence>
<reference evidence="5 6" key="1">
    <citation type="submission" date="2019-07" db="EMBL/GenBank/DDBJ databases">
        <title>Rapid identification of Enteric Bacteria from Whole Genome Sequences (WGS) using Average Nucleotide Identity (ANI).</title>
        <authorList>
            <person name="Lane C."/>
        </authorList>
    </citation>
    <scope>NUCLEOTIDE SEQUENCE [LARGE SCALE GENOMIC DNA]</scope>
    <source>
        <strain evidence="5 6">2013D-9588</strain>
    </source>
</reference>
<dbReference type="InterPro" id="IPR051212">
    <property type="entry name" value="Type-I_RE_S_subunit"/>
</dbReference>
<gene>
    <name evidence="5" type="ORF">XK09_05470</name>
</gene>
<keyword evidence="6" id="KW-1185">Reference proteome</keyword>
<dbReference type="EMBL" id="VOAV01000020">
    <property type="protein sequence ID" value="TWO28908.1"/>
    <property type="molecule type" value="Genomic_DNA"/>
</dbReference>
<evidence type="ECO:0000313" key="5">
    <source>
        <dbReference type="EMBL" id="TWO28908.1"/>
    </source>
</evidence>
<organism evidence="5 6">
    <name type="scientific">Campylobacter lanienae</name>
    <dbReference type="NCBI Taxonomy" id="75658"/>
    <lineage>
        <taxon>Bacteria</taxon>
        <taxon>Pseudomonadati</taxon>
        <taxon>Campylobacterota</taxon>
        <taxon>Epsilonproteobacteria</taxon>
        <taxon>Campylobacterales</taxon>
        <taxon>Campylobacteraceae</taxon>
        <taxon>Campylobacter</taxon>
    </lineage>
</organism>